<dbReference type="InterPro" id="IPR011765">
    <property type="entry name" value="Pept_M16_N"/>
</dbReference>
<comment type="caution">
    <text evidence="8">The sequence shown here is derived from an EMBL/GenBank/DDBJ whole genome shotgun (WGS) entry which is preliminary data.</text>
</comment>
<dbReference type="PROSITE" id="PS00143">
    <property type="entry name" value="INSULINASE"/>
    <property type="match status" value="1"/>
</dbReference>
<dbReference type="InterPro" id="IPR011249">
    <property type="entry name" value="Metalloenz_LuxS/M16"/>
</dbReference>
<gene>
    <name evidence="8" type="ORF">C8J24_1884</name>
</gene>
<comment type="similarity">
    <text evidence="2 4">Belongs to the peptidase M16 family.</text>
</comment>
<dbReference type="InterPro" id="IPR050361">
    <property type="entry name" value="MPP/UQCRC_Complex"/>
</dbReference>
<dbReference type="PANTHER" id="PTHR11851:SF49">
    <property type="entry name" value="MITOCHONDRIAL-PROCESSING PEPTIDASE SUBUNIT ALPHA"/>
    <property type="match status" value="1"/>
</dbReference>
<evidence type="ECO:0000259" key="7">
    <source>
        <dbReference type="Pfam" id="PF05193"/>
    </source>
</evidence>
<dbReference type="SUPFAM" id="SSF63411">
    <property type="entry name" value="LuxS/MPP-like metallohydrolase"/>
    <property type="match status" value="3"/>
</dbReference>
<evidence type="ECO:0000259" key="6">
    <source>
        <dbReference type="Pfam" id="PF00675"/>
    </source>
</evidence>
<evidence type="ECO:0000256" key="2">
    <source>
        <dbReference type="ARBA" id="ARBA00007261"/>
    </source>
</evidence>
<dbReference type="PANTHER" id="PTHR11851">
    <property type="entry name" value="METALLOPROTEASE"/>
    <property type="match status" value="1"/>
</dbReference>
<dbReference type="InterPro" id="IPR001431">
    <property type="entry name" value="Pept_M16_Zn_BS"/>
</dbReference>
<dbReference type="GO" id="GO:0046872">
    <property type="term" value="F:metal ion binding"/>
    <property type="evidence" value="ECO:0007669"/>
    <property type="project" value="InterPro"/>
</dbReference>
<dbReference type="Pfam" id="PF05193">
    <property type="entry name" value="Peptidase_M16_C"/>
    <property type="match status" value="2"/>
</dbReference>
<dbReference type="GO" id="GO:0004222">
    <property type="term" value="F:metalloendopeptidase activity"/>
    <property type="evidence" value="ECO:0007669"/>
    <property type="project" value="InterPro"/>
</dbReference>
<keyword evidence="8" id="KW-0645">Protease</keyword>
<dbReference type="EMBL" id="PZZN01000002">
    <property type="protein sequence ID" value="PTM45658.1"/>
    <property type="molecule type" value="Genomic_DNA"/>
</dbReference>
<keyword evidence="3" id="KW-0482">Metalloprotease</keyword>
<reference evidence="8 9" key="1">
    <citation type="submission" date="2018-04" db="EMBL/GenBank/DDBJ databases">
        <title>Genomic Encyclopedia of Type Strains, Phase III (KMG-III): the genomes of soil and plant-associated and newly described type strains.</title>
        <authorList>
            <person name="Whitman W."/>
        </authorList>
    </citation>
    <scope>NUCLEOTIDE SEQUENCE [LARGE SCALE GENOMIC DNA]</scope>
    <source>
        <strain evidence="8 9">NW12</strain>
    </source>
</reference>
<dbReference type="AlphaFoldDB" id="A0A2T4YQ64"/>
<feature type="domain" description="Peptidase M16 C-terminal" evidence="7">
    <location>
        <begin position="734"/>
        <end position="912"/>
    </location>
</feature>
<evidence type="ECO:0000256" key="3">
    <source>
        <dbReference type="ARBA" id="ARBA00023049"/>
    </source>
</evidence>
<feature type="domain" description="Peptidase M16 C-terminal" evidence="7">
    <location>
        <begin position="258"/>
        <end position="432"/>
    </location>
</feature>
<feature type="domain" description="Peptidase M16 N-terminal" evidence="6">
    <location>
        <begin position="107"/>
        <end position="243"/>
    </location>
</feature>
<evidence type="ECO:0000256" key="5">
    <source>
        <dbReference type="SAM" id="MobiDB-lite"/>
    </source>
</evidence>
<dbReference type="Gene3D" id="3.30.830.10">
    <property type="entry name" value="Metalloenzyme, LuxS/M16 peptidase-like"/>
    <property type="match status" value="3"/>
</dbReference>
<feature type="compositionally biased region" description="Low complexity" evidence="5">
    <location>
        <begin position="30"/>
        <end position="48"/>
    </location>
</feature>
<organism evidence="8 9">
    <name type="scientific">Sphingomonas aerolata</name>
    <dbReference type="NCBI Taxonomy" id="185951"/>
    <lineage>
        <taxon>Bacteria</taxon>
        <taxon>Pseudomonadati</taxon>
        <taxon>Pseudomonadota</taxon>
        <taxon>Alphaproteobacteria</taxon>
        <taxon>Sphingomonadales</taxon>
        <taxon>Sphingomonadaceae</taxon>
        <taxon>Sphingomonas</taxon>
    </lineage>
</organism>
<feature type="region of interest" description="Disordered" evidence="5">
    <location>
        <begin position="29"/>
        <end position="48"/>
    </location>
</feature>
<accession>A0A2T4YQ64</accession>
<dbReference type="GO" id="GO:0006508">
    <property type="term" value="P:proteolysis"/>
    <property type="evidence" value="ECO:0007669"/>
    <property type="project" value="UniProtKB-KW"/>
</dbReference>
<evidence type="ECO:0000256" key="4">
    <source>
        <dbReference type="RuleBase" id="RU004447"/>
    </source>
</evidence>
<keyword evidence="3" id="KW-0378">Hydrolase</keyword>
<dbReference type="Proteomes" id="UP000240996">
    <property type="component" value="Unassembled WGS sequence"/>
</dbReference>
<evidence type="ECO:0000256" key="1">
    <source>
        <dbReference type="ARBA" id="ARBA00001947"/>
    </source>
</evidence>
<protein>
    <submittedName>
        <fullName evidence="8">Zinc protease</fullName>
    </submittedName>
</protein>
<evidence type="ECO:0000313" key="9">
    <source>
        <dbReference type="Proteomes" id="UP000240996"/>
    </source>
</evidence>
<name>A0A2T4YQ64_9SPHN</name>
<dbReference type="Pfam" id="PF00675">
    <property type="entry name" value="Peptidase_M16"/>
    <property type="match status" value="1"/>
</dbReference>
<keyword evidence="9" id="KW-1185">Reference proteome</keyword>
<comment type="cofactor">
    <cofactor evidence="1">
        <name>Zn(2+)</name>
        <dbReference type="ChEBI" id="CHEBI:29105"/>
    </cofactor>
</comment>
<evidence type="ECO:0000313" key="8">
    <source>
        <dbReference type="EMBL" id="PTM45658.1"/>
    </source>
</evidence>
<dbReference type="RefSeq" id="WP_107931932.1">
    <property type="nucleotide sequence ID" value="NZ_PZZN01000002.1"/>
</dbReference>
<sequence>MAFTPRAFGAPVFLSLVLCLAIPAIGQSGTRPASRAKPPAAAPAAPVQPQTVAMPGEAPTLPGLPGIDTTAWLYKGSDLTRDPEWKFGTLPNGLRFAVRKNGVPPGQVSVRVRVDAGSLNESDAERGYAHFIEHLSFRGSKYVPDGEAKRVWQRFGATFGSDTNAQTTPVSTTYKLDLPSASEAGLDDSLKILSGMMEQPVLTDATVTAERPVVLAEQREQPGPQVRIGDAIRSTFFAGQPLADRSPIGSIKTLEAATGASIKAFHDRWYRPENTVVIISGDMDPALFGRLIVKNFADWKPVGAFTAAPDFGKPDPAAPAAQAIAEPSLPAVVTLGVVRPWVYKDDTAIMNQTRLVDVLATRLISRRLETRARAGGSYLQAGVSIDDVSRSANLTSVNIVPIGTDWEAALKDVRAVIADAQTNAPSQAEVDREYADFDTIMRTQVETARVEAGARQADDMVGALDIRETVAGPETSYKILQDAKAKGMFTPATLLAASKRIFEGTATRALVNTITPDPAAVAKLETALKADVSGLAGLRRQQNAVTFAALPPLGKPGVVASREKIAAFDMEQVTYANGTRLLLFPNTGETGRVYVRVRFGRGYSAIPANKPSPAWAGDLALVAGGIGKLDQGDLDQLTAGRRIGLDFGIDDDAFTLGALTSPADYADQLTLMAAKLAFPAWDAAPVARARVAALAAFAGYESSPDGVLSRDLEKLLRAGDPRWGTPSRESVEALNAKDFRKFWEPLLKTGPIEVSVFGDVKSEEAIAAVAKSFGAIAARSASTAVAAPVRFPAHVATPVMRTHTGPQNQAAAVIAWPTGGGIEAITESRRLDVLAQVFADRLFERLRQAAGASYSPNVQSQWPTGMNSGGRLVAIGQVAPEKVAFFFETARKIAAELVSTPIADDELQRIKRPMGQYIMRASTGNQFWMQQLGGATYDPRRIDATKRIAEDLVSTTPADLQAVAAKYLRPDRDWTMAVVPAAAPRPATK</sequence>
<dbReference type="InterPro" id="IPR007863">
    <property type="entry name" value="Peptidase_M16_C"/>
</dbReference>
<proteinExistence type="inferred from homology"/>